<dbReference type="GO" id="GO:0046872">
    <property type="term" value="F:metal ion binding"/>
    <property type="evidence" value="ECO:0007669"/>
    <property type="project" value="UniProtKB-KW"/>
</dbReference>
<feature type="compositionally biased region" description="Low complexity" evidence="12">
    <location>
        <begin position="373"/>
        <end position="386"/>
    </location>
</feature>
<dbReference type="CDD" id="cd18137">
    <property type="entry name" value="HLD_clamp_pol_III_gamma_tau"/>
    <property type="match status" value="1"/>
</dbReference>
<dbReference type="NCBIfam" id="TIGR02397">
    <property type="entry name" value="dnaX_nterm"/>
    <property type="match status" value="1"/>
</dbReference>
<dbReference type="PRINTS" id="PR00300">
    <property type="entry name" value="CLPPROTEASEA"/>
</dbReference>
<dbReference type="InterPro" id="IPR001270">
    <property type="entry name" value="ClpA/B"/>
</dbReference>
<comment type="similarity">
    <text evidence="1">Belongs to the DnaX/STICHEL family.</text>
</comment>
<evidence type="ECO:0000256" key="7">
    <source>
        <dbReference type="ARBA" id="ARBA00022741"/>
    </source>
</evidence>
<evidence type="ECO:0000256" key="6">
    <source>
        <dbReference type="ARBA" id="ARBA00022723"/>
    </source>
</evidence>
<dbReference type="Gene3D" id="3.40.50.300">
    <property type="entry name" value="P-loop containing nucleotide triphosphate hydrolases"/>
    <property type="match status" value="1"/>
</dbReference>
<dbReference type="Pfam" id="PF12169">
    <property type="entry name" value="DNA_pol3_gamma3"/>
    <property type="match status" value="1"/>
</dbReference>
<dbReference type="InterPro" id="IPR027417">
    <property type="entry name" value="P-loop_NTPase"/>
</dbReference>
<feature type="compositionally biased region" description="Polar residues" evidence="12">
    <location>
        <begin position="411"/>
        <end position="423"/>
    </location>
</feature>
<comment type="catalytic activity">
    <reaction evidence="11">
        <text>DNA(n) + a 2'-deoxyribonucleoside 5'-triphosphate = DNA(n+1) + diphosphate</text>
        <dbReference type="Rhea" id="RHEA:22508"/>
        <dbReference type="Rhea" id="RHEA-COMP:17339"/>
        <dbReference type="Rhea" id="RHEA-COMP:17340"/>
        <dbReference type="ChEBI" id="CHEBI:33019"/>
        <dbReference type="ChEBI" id="CHEBI:61560"/>
        <dbReference type="ChEBI" id="CHEBI:173112"/>
        <dbReference type="EC" id="2.7.7.7"/>
    </reaction>
</comment>
<proteinExistence type="inferred from homology"/>
<dbReference type="GO" id="GO:0006261">
    <property type="term" value="P:DNA-templated DNA replication"/>
    <property type="evidence" value="ECO:0007669"/>
    <property type="project" value="TreeGrafter"/>
</dbReference>
<dbReference type="GO" id="GO:0003887">
    <property type="term" value="F:DNA-directed DNA polymerase activity"/>
    <property type="evidence" value="ECO:0007669"/>
    <property type="project" value="UniProtKB-KW"/>
</dbReference>
<dbReference type="EMBL" id="FAXC01000422">
    <property type="protein sequence ID" value="CUV10478.1"/>
    <property type="molecule type" value="Genomic_DNA"/>
</dbReference>
<dbReference type="SMART" id="SM00382">
    <property type="entry name" value="AAA"/>
    <property type="match status" value="1"/>
</dbReference>
<evidence type="ECO:0000256" key="12">
    <source>
        <dbReference type="SAM" id="MobiDB-lite"/>
    </source>
</evidence>
<feature type="region of interest" description="Disordered" evidence="12">
    <location>
        <begin position="371"/>
        <end position="431"/>
    </location>
</feature>
<keyword evidence="9" id="KW-0067">ATP-binding</keyword>
<dbReference type="InterPro" id="IPR022754">
    <property type="entry name" value="DNA_pol_III_gamma-3"/>
</dbReference>
<dbReference type="Gene3D" id="1.10.8.60">
    <property type="match status" value="1"/>
</dbReference>
<evidence type="ECO:0000256" key="9">
    <source>
        <dbReference type="ARBA" id="ARBA00022840"/>
    </source>
</evidence>
<name>A0A160VHY4_9ZZZZ</name>
<dbReference type="SUPFAM" id="SSF52540">
    <property type="entry name" value="P-loop containing nucleoside triphosphate hydrolases"/>
    <property type="match status" value="1"/>
</dbReference>
<dbReference type="AlphaFoldDB" id="A0A160VHY4"/>
<dbReference type="GO" id="GO:0003677">
    <property type="term" value="F:DNA binding"/>
    <property type="evidence" value="ECO:0007669"/>
    <property type="project" value="InterPro"/>
</dbReference>
<dbReference type="InterPro" id="IPR045085">
    <property type="entry name" value="HLD_clamp_pol_III_gamma_tau"/>
</dbReference>
<reference evidence="14" key="1">
    <citation type="submission" date="2015-10" db="EMBL/GenBank/DDBJ databases">
        <authorList>
            <person name="Gilbert D.G."/>
        </authorList>
    </citation>
    <scope>NUCLEOTIDE SEQUENCE</scope>
</reference>
<dbReference type="SUPFAM" id="SSF48019">
    <property type="entry name" value="post-AAA+ oligomerization domain-like"/>
    <property type="match status" value="1"/>
</dbReference>
<dbReference type="InterPro" id="IPR012763">
    <property type="entry name" value="DNA_pol_III_sug/sutau_N"/>
</dbReference>
<dbReference type="InterPro" id="IPR003593">
    <property type="entry name" value="AAA+_ATPase"/>
</dbReference>
<accession>A0A160VHY4</accession>
<evidence type="ECO:0000256" key="4">
    <source>
        <dbReference type="ARBA" id="ARBA00022695"/>
    </source>
</evidence>
<dbReference type="InterPro" id="IPR008921">
    <property type="entry name" value="DNA_pol3_clamp-load_cplx_C"/>
</dbReference>
<protein>
    <recommendedName>
        <fullName evidence="2">DNA-directed DNA polymerase</fullName>
        <ecNumber evidence="2">2.7.7.7</ecNumber>
    </recommendedName>
</protein>
<dbReference type="PANTHER" id="PTHR11669:SF0">
    <property type="entry name" value="PROTEIN STICHEL-LIKE 2"/>
    <property type="match status" value="1"/>
</dbReference>
<dbReference type="Gene3D" id="1.20.272.10">
    <property type="match status" value="1"/>
</dbReference>
<keyword evidence="5" id="KW-0235">DNA replication</keyword>
<evidence type="ECO:0000256" key="1">
    <source>
        <dbReference type="ARBA" id="ARBA00006360"/>
    </source>
</evidence>
<keyword evidence="3 14" id="KW-0808">Transferase</keyword>
<keyword evidence="4 14" id="KW-0548">Nucleotidyltransferase</keyword>
<feature type="domain" description="AAA+ ATPase" evidence="13">
    <location>
        <begin position="37"/>
        <end position="179"/>
    </location>
</feature>
<keyword evidence="10" id="KW-0239">DNA-directed DNA polymerase</keyword>
<dbReference type="FunFam" id="3.40.50.300:FF:000014">
    <property type="entry name" value="DNA polymerase III subunit gamma/tau"/>
    <property type="match status" value="1"/>
</dbReference>
<keyword evidence="6" id="KW-0479">Metal-binding</keyword>
<evidence type="ECO:0000256" key="8">
    <source>
        <dbReference type="ARBA" id="ARBA00022833"/>
    </source>
</evidence>
<dbReference type="PANTHER" id="PTHR11669">
    <property type="entry name" value="REPLICATION FACTOR C / DNA POLYMERASE III GAMMA-TAU SUBUNIT"/>
    <property type="match status" value="1"/>
</dbReference>
<evidence type="ECO:0000313" key="14">
    <source>
        <dbReference type="EMBL" id="CUV10478.1"/>
    </source>
</evidence>
<dbReference type="GO" id="GO:0009360">
    <property type="term" value="C:DNA polymerase III complex"/>
    <property type="evidence" value="ECO:0007669"/>
    <property type="project" value="InterPro"/>
</dbReference>
<gene>
    <name evidence="14" type="ORF">MGWOODY_Mmi974</name>
</gene>
<evidence type="ECO:0000259" key="13">
    <source>
        <dbReference type="SMART" id="SM00382"/>
    </source>
</evidence>
<keyword evidence="8" id="KW-0862">Zinc</keyword>
<evidence type="ECO:0000256" key="10">
    <source>
        <dbReference type="ARBA" id="ARBA00022932"/>
    </source>
</evidence>
<evidence type="ECO:0000256" key="5">
    <source>
        <dbReference type="ARBA" id="ARBA00022705"/>
    </source>
</evidence>
<evidence type="ECO:0000256" key="2">
    <source>
        <dbReference type="ARBA" id="ARBA00012417"/>
    </source>
</evidence>
<sequence length="561" mass="62786">MSYQVLSLKYRPQSFDDVVGQTHVTQTLVNAFKKERVAQGYIFTGPRGVGKTTTARILAKGLNCSDSKNGQPCNDCTVCNEITESRNLDVLEIDGASNRGIEEIRNLRELIKFTPMNAPYKIFIIDEVHMLTNPAFNALLRTLEEPPAHGKFIMCTTDIHKVPATIISRCQRFDFHRLTIEVIRETINNIVSKEELQADSASVDAIARKSEGSMRDALSILDQVIAFSSNQIVYEEVEKVLGLIPHDIYFGFTDAMKDRDNAGLLTTLAQIRDQGLPVEDILSGLNKHVRNLMFSTISDGLKAAEMNDDLKQQYIAAAASWDVRDLLRITQVITDVETRIKRASQPYIMLEMMGLKLLEMDESVSIEQLLKNSSQQSGSSAQTAPAQKKKIKTEKTETRTDAQSVKAGKPDNNNGPIANQNEVNEPKKDYKTKNKAGISIEELKGKWSEIITSVTNLRTSVGMVLEHCIPLEFVGKKAQVGMVDQPRFNLDLLKNNKEMIEDVAANHVKQKIKINFFTVEKDKQLVEELSKNSVPQNQAASTKSDLVVDRVIELFDGEILR</sequence>
<dbReference type="Pfam" id="PF22608">
    <property type="entry name" value="DNAX_ATPase_lid"/>
    <property type="match status" value="1"/>
</dbReference>
<dbReference type="FunFam" id="1.10.8.60:FF:000013">
    <property type="entry name" value="DNA polymerase III subunit gamma/tau"/>
    <property type="match status" value="1"/>
</dbReference>
<organism evidence="14">
    <name type="scientific">hydrothermal vent metagenome</name>
    <dbReference type="NCBI Taxonomy" id="652676"/>
    <lineage>
        <taxon>unclassified sequences</taxon>
        <taxon>metagenomes</taxon>
        <taxon>ecological metagenomes</taxon>
    </lineage>
</organism>
<dbReference type="CDD" id="cd00009">
    <property type="entry name" value="AAA"/>
    <property type="match status" value="1"/>
</dbReference>
<dbReference type="EC" id="2.7.7.7" evidence="2"/>
<dbReference type="Pfam" id="PF13177">
    <property type="entry name" value="DNA_pol3_delta2"/>
    <property type="match status" value="1"/>
</dbReference>
<evidence type="ECO:0000256" key="11">
    <source>
        <dbReference type="ARBA" id="ARBA00049244"/>
    </source>
</evidence>
<dbReference type="GO" id="GO:0005524">
    <property type="term" value="F:ATP binding"/>
    <property type="evidence" value="ECO:0007669"/>
    <property type="project" value="UniProtKB-KW"/>
</dbReference>
<dbReference type="NCBIfam" id="NF004046">
    <property type="entry name" value="PRK05563.1"/>
    <property type="match status" value="1"/>
</dbReference>
<evidence type="ECO:0000256" key="3">
    <source>
        <dbReference type="ARBA" id="ARBA00022679"/>
    </source>
</evidence>
<keyword evidence="7" id="KW-0547">Nucleotide-binding</keyword>
<dbReference type="InterPro" id="IPR050238">
    <property type="entry name" value="DNA_Rep/Repair_Clamp_Loader"/>
</dbReference>